<dbReference type="Proteomes" id="UP000816034">
    <property type="component" value="Unassembled WGS sequence"/>
</dbReference>
<protein>
    <submittedName>
        <fullName evidence="2">Uncharacterized protein</fullName>
    </submittedName>
</protein>
<proteinExistence type="predicted"/>
<feature type="compositionally biased region" description="Low complexity" evidence="1">
    <location>
        <begin position="93"/>
        <end position="116"/>
    </location>
</feature>
<evidence type="ECO:0000256" key="1">
    <source>
        <dbReference type="SAM" id="MobiDB-lite"/>
    </source>
</evidence>
<feature type="compositionally biased region" description="Polar residues" evidence="1">
    <location>
        <begin position="39"/>
        <end position="52"/>
    </location>
</feature>
<dbReference type="AlphaFoldDB" id="A0AA88GL09"/>
<comment type="caution">
    <text evidence="2">The sequence shown here is derived from an EMBL/GenBank/DDBJ whole genome shotgun (WGS) entry which is preliminary data.</text>
</comment>
<gene>
    <name evidence="2" type="ORF">C9374_007719</name>
</gene>
<reference evidence="2 3" key="1">
    <citation type="journal article" date="2018" name="BMC Genomics">
        <title>The genome of Naegleria lovaniensis, the basis for a comparative approach to unravel pathogenicity factors of the human pathogenic amoeba N. fowleri.</title>
        <authorList>
            <person name="Liechti N."/>
            <person name="Schurch N."/>
            <person name="Bruggmann R."/>
            <person name="Wittwer M."/>
        </authorList>
    </citation>
    <scope>NUCLEOTIDE SEQUENCE [LARGE SCALE GENOMIC DNA]</scope>
    <source>
        <strain evidence="2 3">ATCC 30569</strain>
    </source>
</reference>
<dbReference type="RefSeq" id="XP_044546343.1">
    <property type="nucleotide sequence ID" value="XM_044697715.1"/>
</dbReference>
<sequence>MSSTSGTSGSGSSGSGSGGGGMNPSHSVFYQIRKHQDENNNTSQRQVSFLSKQHSRHKSPPHHTDSHQSSSSQIYLEMLQHIHDDLLRDIYNSTSSSSSSGTSTTNGDITNDSSTTANNTCRE</sequence>
<feature type="region of interest" description="Disordered" evidence="1">
    <location>
        <begin position="1"/>
        <end position="77"/>
    </location>
</feature>
<dbReference type="EMBL" id="PYSW02000030">
    <property type="protein sequence ID" value="KAG2379081.1"/>
    <property type="molecule type" value="Genomic_DNA"/>
</dbReference>
<accession>A0AA88GL09</accession>
<evidence type="ECO:0000313" key="2">
    <source>
        <dbReference type="EMBL" id="KAG2379081.1"/>
    </source>
</evidence>
<feature type="region of interest" description="Disordered" evidence="1">
    <location>
        <begin position="91"/>
        <end position="123"/>
    </location>
</feature>
<evidence type="ECO:0000313" key="3">
    <source>
        <dbReference type="Proteomes" id="UP000816034"/>
    </source>
</evidence>
<dbReference type="GeneID" id="68100173"/>
<feature type="compositionally biased region" description="Gly residues" evidence="1">
    <location>
        <begin position="8"/>
        <end position="22"/>
    </location>
</feature>
<keyword evidence="3" id="KW-1185">Reference proteome</keyword>
<name>A0AA88GL09_NAELO</name>
<organism evidence="2 3">
    <name type="scientific">Naegleria lovaniensis</name>
    <name type="common">Amoeba</name>
    <dbReference type="NCBI Taxonomy" id="51637"/>
    <lineage>
        <taxon>Eukaryota</taxon>
        <taxon>Discoba</taxon>
        <taxon>Heterolobosea</taxon>
        <taxon>Tetramitia</taxon>
        <taxon>Eutetramitia</taxon>
        <taxon>Vahlkampfiidae</taxon>
        <taxon>Naegleria</taxon>
    </lineage>
</organism>